<accession>A0A4Q7PIL4</accession>
<keyword evidence="3" id="KW-1185">Reference proteome</keyword>
<evidence type="ECO:0000259" key="1">
    <source>
        <dbReference type="Pfam" id="PF13568"/>
    </source>
</evidence>
<protein>
    <submittedName>
        <fullName evidence="2">Outer membrane protein with beta-barrel domain</fullName>
    </submittedName>
</protein>
<dbReference type="Proteomes" id="UP000292262">
    <property type="component" value="Unassembled WGS sequence"/>
</dbReference>
<organism evidence="2 3">
    <name type="scientific">Aquimarina brevivitae</name>
    <dbReference type="NCBI Taxonomy" id="323412"/>
    <lineage>
        <taxon>Bacteria</taxon>
        <taxon>Pseudomonadati</taxon>
        <taxon>Bacteroidota</taxon>
        <taxon>Flavobacteriia</taxon>
        <taxon>Flavobacteriales</taxon>
        <taxon>Flavobacteriaceae</taxon>
        <taxon>Aquimarina</taxon>
    </lineage>
</organism>
<reference evidence="2 3" key="1">
    <citation type="submission" date="2019-02" db="EMBL/GenBank/DDBJ databases">
        <title>Genomic Encyclopedia of Type Strains, Phase IV (KMG-IV): sequencing the most valuable type-strain genomes for metagenomic binning, comparative biology and taxonomic classification.</title>
        <authorList>
            <person name="Goeker M."/>
        </authorList>
    </citation>
    <scope>NUCLEOTIDE SEQUENCE [LARGE SCALE GENOMIC DNA]</scope>
    <source>
        <strain evidence="2 3">DSM 17196</strain>
    </source>
</reference>
<evidence type="ECO:0000313" key="2">
    <source>
        <dbReference type="EMBL" id="RZS99838.1"/>
    </source>
</evidence>
<evidence type="ECO:0000313" key="3">
    <source>
        <dbReference type="Proteomes" id="UP000292262"/>
    </source>
</evidence>
<dbReference type="EMBL" id="SGXE01000001">
    <property type="protein sequence ID" value="RZS99838.1"/>
    <property type="molecule type" value="Genomic_DNA"/>
</dbReference>
<gene>
    <name evidence="2" type="ORF">EV197_1066</name>
</gene>
<comment type="caution">
    <text evidence="2">The sequence shown here is derived from an EMBL/GenBank/DDBJ whole genome shotgun (WGS) entry which is preliminary data.</text>
</comment>
<sequence>MFKNQISYFFVNIYELKNVKMKKVILLLVFFLVALGMQAQNSKQSNFGIKGGYNLAAVSYDGDTETGQRHGFHLGIYGESFVSTSFAVQLEVLYSQQGFEIEDDSGTFTQKLNYINLPLMFKGYASKNFFLEAGPQIGLAISHKEEFDSGINFFDTSSEFDPNSFDWGVNFGGGFKTDTGFSLGVRYHLGLGDIYDEGAPKNRVWMFSVGFDL</sequence>
<name>A0A4Q7PIL4_9FLAO</name>
<dbReference type="InterPro" id="IPR025665">
    <property type="entry name" value="Beta-barrel_OMP_2"/>
</dbReference>
<feature type="domain" description="Outer membrane protein beta-barrel" evidence="1">
    <location>
        <begin position="38"/>
        <end position="195"/>
    </location>
</feature>
<dbReference type="Pfam" id="PF13568">
    <property type="entry name" value="OMP_b-brl_2"/>
    <property type="match status" value="1"/>
</dbReference>
<dbReference type="AlphaFoldDB" id="A0A4Q7PIL4"/>
<proteinExistence type="predicted"/>